<dbReference type="GO" id="GO:0016138">
    <property type="term" value="P:glycoside biosynthetic process"/>
    <property type="evidence" value="ECO:0007669"/>
    <property type="project" value="UniProtKB-ARBA"/>
</dbReference>
<evidence type="ECO:0000313" key="6">
    <source>
        <dbReference type="EMBL" id="KAL0327737.1"/>
    </source>
</evidence>
<evidence type="ECO:0000259" key="5">
    <source>
        <dbReference type="Pfam" id="PF09353"/>
    </source>
</evidence>
<keyword evidence="2" id="KW-0328">Glycosyltransferase</keyword>
<reference evidence="6" key="1">
    <citation type="submission" date="2020-06" db="EMBL/GenBank/DDBJ databases">
        <authorList>
            <person name="Li T."/>
            <person name="Hu X."/>
            <person name="Zhang T."/>
            <person name="Song X."/>
            <person name="Zhang H."/>
            <person name="Dai N."/>
            <person name="Sheng W."/>
            <person name="Hou X."/>
            <person name="Wei L."/>
        </authorList>
    </citation>
    <scope>NUCLEOTIDE SEQUENCE</scope>
    <source>
        <strain evidence="6">G01</strain>
        <tissue evidence="6">Leaf</tissue>
    </source>
</reference>
<feature type="region of interest" description="Disordered" evidence="4">
    <location>
        <begin position="304"/>
        <end position="331"/>
    </location>
</feature>
<evidence type="ECO:0000256" key="2">
    <source>
        <dbReference type="ARBA" id="ARBA00022676"/>
    </source>
</evidence>
<dbReference type="CDD" id="cd03784">
    <property type="entry name" value="GT1_Gtf-like"/>
    <property type="match status" value="1"/>
</dbReference>
<feature type="region of interest" description="Disordered" evidence="4">
    <location>
        <begin position="423"/>
        <end position="455"/>
    </location>
</feature>
<evidence type="ECO:0000256" key="3">
    <source>
        <dbReference type="ARBA" id="ARBA00022679"/>
    </source>
</evidence>
<keyword evidence="3" id="KW-0808">Transferase</keyword>
<dbReference type="InterPro" id="IPR018962">
    <property type="entry name" value="DUF1995"/>
</dbReference>
<dbReference type="AlphaFoldDB" id="A0AAW2M8B4"/>
<dbReference type="Pfam" id="PF09353">
    <property type="entry name" value="DUF1995"/>
    <property type="match status" value="1"/>
</dbReference>
<comment type="caution">
    <text evidence="6">The sequence shown here is derived from an EMBL/GenBank/DDBJ whole genome shotgun (WGS) entry which is preliminary data.</text>
</comment>
<name>A0AAW2M8B4_9LAMI</name>
<evidence type="ECO:0000256" key="1">
    <source>
        <dbReference type="ARBA" id="ARBA00009995"/>
    </source>
</evidence>
<gene>
    <name evidence="6" type="ORF">Sangu_1851700</name>
</gene>
<reference evidence="6" key="2">
    <citation type="journal article" date="2024" name="Plant">
        <title>Genomic evolution and insights into agronomic trait innovations of Sesamum species.</title>
        <authorList>
            <person name="Miao H."/>
            <person name="Wang L."/>
            <person name="Qu L."/>
            <person name="Liu H."/>
            <person name="Sun Y."/>
            <person name="Le M."/>
            <person name="Wang Q."/>
            <person name="Wei S."/>
            <person name="Zheng Y."/>
            <person name="Lin W."/>
            <person name="Duan Y."/>
            <person name="Cao H."/>
            <person name="Xiong S."/>
            <person name="Wang X."/>
            <person name="Wei L."/>
            <person name="Li C."/>
            <person name="Ma Q."/>
            <person name="Ju M."/>
            <person name="Zhao R."/>
            <person name="Li G."/>
            <person name="Mu C."/>
            <person name="Tian Q."/>
            <person name="Mei H."/>
            <person name="Zhang T."/>
            <person name="Gao T."/>
            <person name="Zhang H."/>
        </authorList>
    </citation>
    <scope>NUCLEOTIDE SEQUENCE</scope>
    <source>
        <strain evidence="6">G01</strain>
    </source>
</reference>
<dbReference type="InterPro" id="IPR044687">
    <property type="entry name" value="LPA3"/>
</dbReference>
<comment type="similarity">
    <text evidence="1">Belongs to the UDP-glycosyltransferase family.</text>
</comment>
<sequence>MPLLSSPTVSSSPLLFSSPSKPQGLTYRGLGIEKEKNVCSPRLISAGGGKSGPTVEYDVPFPSDYTQLLQQAKEATELAIKDNKQLMEIEFPTAGLDSVPGDGEGGIEMTGSMQLIREFCDLVISPEKYTRTRIFFPEASEVTFARKSAFGGCSLKLDYLTKPSFFEDFGFVSKVKMAERVKPEDELFIVGYPYFNVNEMLVVEELYKEAVVNTSRKLIIFNGELDRIRSGYYPPFFYPKLGALSQTLLPKMETVYYIHNFKGRNAGVLFRSLLIIPSHLSSSIPSNLRHYPLVEVLEIPASYSPPPPPPDMPKTESSRPRAGGPGVHHHHHQELGLGIESFLSQRYENSSPPGCVVMDVMMSWSKDIFRKANVPIVSFFTSGACSTAMEYAAWTAHVDDMVPDEIRLLPGLPETLALTYSDLKRRDHRHGGGKPRPPGGMNFGPPTPGQPPRWLDEAEGSTALLINTCDALEGPFLEYLAGQIQKPVFGVGPLLPEKYWKSTSSVLHDRDSRPNRESNYTEDEVIQWLDSKPTRRIGESKWPFIWVIQPGSGKPGPPANFFGGKPGSDSKEEGYYPQGLQERVGNRGLIIKGWAPQLLILDHPSTGGFLSHCGWNSTVEAIGRGIPIVAWAIRGDQFYNAKLVVKHLKVGHMVSDDLSEMVKKCDIIRGIEVVMGDGEVHDRAITLRGIFEAGYPSSSGASLKAFIELISK</sequence>
<dbReference type="GO" id="GO:0008194">
    <property type="term" value="F:UDP-glycosyltransferase activity"/>
    <property type="evidence" value="ECO:0007669"/>
    <property type="project" value="InterPro"/>
</dbReference>
<dbReference type="InterPro" id="IPR035595">
    <property type="entry name" value="UDP_glycos_trans_CS"/>
</dbReference>
<dbReference type="EMBL" id="JACGWK010000011">
    <property type="protein sequence ID" value="KAL0327737.1"/>
    <property type="molecule type" value="Genomic_DNA"/>
</dbReference>
<dbReference type="PANTHER" id="PTHR34051:SF1">
    <property type="entry name" value="PROTEIN LOW PSII ACCUMULATION 3, CHLOROPLASTIC"/>
    <property type="match status" value="1"/>
</dbReference>
<accession>A0AAW2M8B4</accession>
<evidence type="ECO:0000256" key="4">
    <source>
        <dbReference type="SAM" id="MobiDB-lite"/>
    </source>
</evidence>
<dbReference type="Pfam" id="PF00201">
    <property type="entry name" value="UDPGT"/>
    <property type="match status" value="1"/>
</dbReference>
<protein>
    <submittedName>
        <fullName evidence="6">UDP-glycosyltransferase 73E1</fullName>
    </submittedName>
</protein>
<proteinExistence type="inferred from homology"/>
<dbReference type="PROSITE" id="PS00375">
    <property type="entry name" value="UDPGT"/>
    <property type="match status" value="1"/>
</dbReference>
<dbReference type="InterPro" id="IPR002213">
    <property type="entry name" value="UDP_glucos_trans"/>
</dbReference>
<organism evidence="6">
    <name type="scientific">Sesamum angustifolium</name>
    <dbReference type="NCBI Taxonomy" id="2727405"/>
    <lineage>
        <taxon>Eukaryota</taxon>
        <taxon>Viridiplantae</taxon>
        <taxon>Streptophyta</taxon>
        <taxon>Embryophyta</taxon>
        <taxon>Tracheophyta</taxon>
        <taxon>Spermatophyta</taxon>
        <taxon>Magnoliopsida</taxon>
        <taxon>eudicotyledons</taxon>
        <taxon>Gunneridae</taxon>
        <taxon>Pentapetalae</taxon>
        <taxon>asterids</taxon>
        <taxon>lamiids</taxon>
        <taxon>Lamiales</taxon>
        <taxon>Pedaliaceae</taxon>
        <taxon>Sesamum</taxon>
    </lineage>
</organism>
<dbReference type="Gene3D" id="3.40.50.2000">
    <property type="entry name" value="Glycogen Phosphorylase B"/>
    <property type="match status" value="2"/>
</dbReference>
<dbReference type="PANTHER" id="PTHR34051">
    <property type="entry name" value="PROTEIN LOW PSII ACCUMULATION 3, CHLOROPLASTIC"/>
    <property type="match status" value="1"/>
</dbReference>
<dbReference type="FunFam" id="3.40.50.2000:FF:000060">
    <property type="entry name" value="Glycosyltransferase"/>
    <property type="match status" value="1"/>
</dbReference>
<feature type="domain" description="DUF1995" evidence="5">
    <location>
        <begin position="62"/>
        <end position="272"/>
    </location>
</feature>
<dbReference type="SUPFAM" id="SSF53756">
    <property type="entry name" value="UDP-Glycosyltransferase/glycogen phosphorylase"/>
    <property type="match status" value="1"/>
</dbReference>